<evidence type="ECO:0008006" key="3">
    <source>
        <dbReference type="Google" id="ProtNLM"/>
    </source>
</evidence>
<dbReference type="GeneID" id="36626814"/>
<dbReference type="AlphaFoldDB" id="A0A2T4AUT3"/>
<gene>
    <name evidence="1" type="ORF">M431DRAFT_502961</name>
</gene>
<dbReference type="RefSeq" id="XP_024780476.1">
    <property type="nucleotide sequence ID" value="XM_024918245.1"/>
</dbReference>
<reference evidence="1 2" key="1">
    <citation type="submission" date="2016-07" db="EMBL/GenBank/DDBJ databases">
        <title>Multiple horizontal gene transfer events from other fungi enriched the ability of initially mycotrophic Trichoderma (Ascomycota) to feed on dead plant biomass.</title>
        <authorList>
            <consortium name="DOE Joint Genome Institute"/>
            <person name="Aerts A."/>
            <person name="Atanasova L."/>
            <person name="Chenthamara K."/>
            <person name="Zhang J."/>
            <person name="Grujic M."/>
            <person name="Henrissat B."/>
            <person name="Kuo A."/>
            <person name="Salamov A."/>
            <person name="Lipzen A."/>
            <person name="Labutti K."/>
            <person name="Barry K."/>
            <person name="Miao Y."/>
            <person name="Rahimi M.J."/>
            <person name="Shen Q."/>
            <person name="Grigoriev I.V."/>
            <person name="Kubicek C.P."/>
            <person name="Druzhinina I.S."/>
        </authorList>
    </citation>
    <scope>NUCLEOTIDE SEQUENCE [LARGE SCALE GENOMIC DNA]</scope>
    <source>
        <strain evidence="1 2">CBS 226.95</strain>
    </source>
</reference>
<sequence length="408" mass="46998">MLRAEGQGLHRVLWEGLRFHRTAVAQVFAFLLQAIRTEPPPEAWHDEAEKLGLWKVEYDDILAKIPLTDRKRNGPLTAPYPPQCWEDFNWSSPWALSPIPNVYRTGRNISAAEIVQRRQDETTKPHIGSQPFCSQQCLLGLALGKDVDRSCPNAGCHGQKHIDRLEFLHLIREQLAVDRGRDADCMPLHRSRFRGSLFKLRLSSHGYTLVAKGMEGLDLARLQHEKEIYDRLLAIQGEYVPVCLGSIDLILPYYYDCGVYKHFLFLAWAGRPIFEYKNQINSLDLPDAVTRIFKAIHTLKVLHRDAEPRNILYDEHGGTLMVVDFQRSVYWKHQAQASVSGKDRQARKKHRELQKQHKLDMDREAEMAKQGIISRPTHQSREISEANFAAELKWVVHEVSNYVSNLKA</sequence>
<proteinExistence type="predicted"/>
<dbReference type="InterPro" id="IPR011009">
    <property type="entry name" value="Kinase-like_dom_sf"/>
</dbReference>
<dbReference type="Gene3D" id="1.10.510.10">
    <property type="entry name" value="Transferase(Phosphotransferase) domain 1"/>
    <property type="match status" value="1"/>
</dbReference>
<dbReference type="STRING" id="983964.A0A2T4AUT3"/>
<dbReference type="SUPFAM" id="SSF56112">
    <property type="entry name" value="Protein kinase-like (PK-like)"/>
    <property type="match status" value="1"/>
</dbReference>
<accession>A0A2T4AUT3</accession>
<evidence type="ECO:0000313" key="1">
    <source>
        <dbReference type="EMBL" id="PTB60799.1"/>
    </source>
</evidence>
<evidence type="ECO:0000313" key="2">
    <source>
        <dbReference type="Proteomes" id="UP000241690"/>
    </source>
</evidence>
<dbReference type="Proteomes" id="UP000241690">
    <property type="component" value="Unassembled WGS sequence"/>
</dbReference>
<protein>
    <recommendedName>
        <fullName evidence="3">Protein kinase domain-containing protein</fullName>
    </recommendedName>
</protein>
<keyword evidence="2" id="KW-1185">Reference proteome</keyword>
<name>A0A2T4AUT3_TRIHA</name>
<dbReference type="EMBL" id="KZ679675">
    <property type="protein sequence ID" value="PTB60799.1"/>
    <property type="molecule type" value="Genomic_DNA"/>
</dbReference>
<organism evidence="1 2">
    <name type="scientific">Trichoderma harzianum CBS 226.95</name>
    <dbReference type="NCBI Taxonomy" id="983964"/>
    <lineage>
        <taxon>Eukaryota</taxon>
        <taxon>Fungi</taxon>
        <taxon>Dikarya</taxon>
        <taxon>Ascomycota</taxon>
        <taxon>Pezizomycotina</taxon>
        <taxon>Sordariomycetes</taxon>
        <taxon>Hypocreomycetidae</taxon>
        <taxon>Hypocreales</taxon>
        <taxon>Hypocreaceae</taxon>
        <taxon>Trichoderma</taxon>
    </lineage>
</organism>